<reference evidence="3" key="1">
    <citation type="submission" date="2017-12" db="EMBL/GenBank/DDBJ databases">
        <title>Draft genome sequence of Telmatospirillum siberiense 26-4b1T, an acidotolerant peatland alphaproteobacterium potentially involved in sulfur cycling.</title>
        <authorList>
            <person name="Hausmann B."/>
            <person name="Pjevac P."/>
            <person name="Schreck K."/>
            <person name="Herbold C.W."/>
            <person name="Daims H."/>
            <person name="Wagner M."/>
            <person name="Pester M."/>
            <person name="Loy A."/>
        </authorList>
    </citation>
    <scope>NUCLEOTIDE SEQUENCE [LARGE SCALE GENOMIC DNA]</scope>
    <source>
        <strain evidence="3">26-4b1</strain>
    </source>
</reference>
<keyword evidence="3" id="KW-1185">Reference proteome</keyword>
<dbReference type="Proteomes" id="UP000233293">
    <property type="component" value="Unassembled WGS sequence"/>
</dbReference>
<evidence type="ECO:0000313" key="3">
    <source>
        <dbReference type="Proteomes" id="UP000233293"/>
    </source>
</evidence>
<accession>A0A2N3PNT2</accession>
<evidence type="ECO:0000313" key="2">
    <source>
        <dbReference type="EMBL" id="PKU22055.1"/>
    </source>
</evidence>
<comment type="caution">
    <text evidence="2">The sequence shown here is derived from an EMBL/GenBank/DDBJ whole genome shotgun (WGS) entry which is preliminary data.</text>
</comment>
<dbReference type="EMBL" id="PIUM01000038">
    <property type="protein sequence ID" value="PKU22055.1"/>
    <property type="molecule type" value="Genomic_DNA"/>
</dbReference>
<feature type="region of interest" description="Disordered" evidence="1">
    <location>
        <begin position="15"/>
        <end position="45"/>
    </location>
</feature>
<sequence>MLVIVAAYFVLTRPSSKNQAGQPQPSAVQSDRAEQKPAVSGNYSDDWMKTCGPIQGAAQKDCTARLGAAYGLVDGAPVPADPKGAGK</sequence>
<name>A0A2N3PNT2_9PROT</name>
<feature type="compositionally biased region" description="Polar residues" evidence="1">
    <location>
        <begin position="15"/>
        <end position="29"/>
    </location>
</feature>
<dbReference type="AlphaFoldDB" id="A0A2N3PNT2"/>
<organism evidence="2 3">
    <name type="scientific">Telmatospirillum siberiense</name>
    <dbReference type="NCBI Taxonomy" id="382514"/>
    <lineage>
        <taxon>Bacteria</taxon>
        <taxon>Pseudomonadati</taxon>
        <taxon>Pseudomonadota</taxon>
        <taxon>Alphaproteobacteria</taxon>
        <taxon>Rhodospirillales</taxon>
        <taxon>Rhodospirillaceae</taxon>
        <taxon>Telmatospirillum</taxon>
    </lineage>
</organism>
<protein>
    <submittedName>
        <fullName evidence="2">Uncharacterized protein</fullName>
    </submittedName>
</protein>
<proteinExistence type="predicted"/>
<gene>
    <name evidence="2" type="ORF">CWS72_23315</name>
</gene>
<evidence type="ECO:0000256" key="1">
    <source>
        <dbReference type="SAM" id="MobiDB-lite"/>
    </source>
</evidence>